<evidence type="ECO:0000313" key="3">
    <source>
        <dbReference type="Proteomes" id="UP001175271"/>
    </source>
</evidence>
<evidence type="ECO:0000256" key="1">
    <source>
        <dbReference type="SAM" id="Phobius"/>
    </source>
</evidence>
<keyword evidence="3" id="KW-1185">Reference proteome</keyword>
<comment type="caution">
    <text evidence="2">The sequence shown here is derived from an EMBL/GenBank/DDBJ whole genome shotgun (WGS) entry which is preliminary data.</text>
</comment>
<keyword evidence="1" id="KW-1133">Transmembrane helix</keyword>
<feature type="transmembrane region" description="Helical" evidence="1">
    <location>
        <begin position="200"/>
        <end position="218"/>
    </location>
</feature>
<dbReference type="AlphaFoldDB" id="A0AA39H9W7"/>
<dbReference type="PANTHER" id="PTHR23021:SF26">
    <property type="entry name" value="SERPENTINE RECEPTOR, CLASS T"/>
    <property type="match status" value="1"/>
</dbReference>
<dbReference type="EMBL" id="JAUCMV010000004">
    <property type="protein sequence ID" value="KAK0401381.1"/>
    <property type="molecule type" value="Genomic_DNA"/>
</dbReference>
<organism evidence="2 3">
    <name type="scientific">Steinernema hermaphroditum</name>
    <dbReference type="NCBI Taxonomy" id="289476"/>
    <lineage>
        <taxon>Eukaryota</taxon>
        <taxon>Metazoa</taxon>
        <taxon>Ecdysozoa</taxon>
        <taxon>Nematoda</taxon>
        <taxon>Chromadorea</taxon>
        <taxon>Rhabditida</taxon>
        <taxon>Tylenchina</taxon>
        <taxon>Panagrolaimomorpha</taxon>
        <taxon>Strongyloidoidea</taxon>
        <taxon>Steinernematidae</taxon>
        <taxon>Steinernema</taxon>
    </lineage>
</organism>
<sequence length="327" mass="37118">MLPFCSDKGEPINNGHPVPFTSRGIYIGAFYLALFVVTAVPQALVLYAIAHKHHLQYSCYKLMLMVSIYDILNLIEALLFPGFFSVLNLSHCDIGVWTFAVGESILYIWFAYCFTSITLAANRLLEFVYKPLSDFLFQRYRAWFWVIPAWTYSITMNLTIHRPYYLYIPDKGEWSFYEISDDNTQLVENPNHITNNTTKSALIAGTYFLMFIILKIQLRKAGAQMSKVEVMLSIQAFIIGILSIFSSFGFIMLSYLPINEFFLLGPVEEFFWAAVHGGSAYIYLTMNKSIRQTALAPFGYGFKAVTVKSIATSGAVNNADSRPQRVG</sequence>
<dbReference type="Gene3D" id="1.20.1070.10">
    <property type="entry name" value="Rhodopsin 7-helix transmembrane proteins"/>
    <property type="match status" value="1"/>
</dbReference>
<feature type="transmembrane region" description="Helical" evidence="1">
    <location>
        <begin position="25"/>
        <end position="50"/>
    </location>
</feature>
<dbReference type="InterPro" id="IPR019425">
    <property type="entry name" value="7TM_GPCR_serpentine_rcpt_Srt"/>
</dbReference>
<protein>
    <submittedName>
        <fullName evidence="2">Uncharacterized protein</fullName>
    </submittedName>
</protein>
<name>A0AA39H9W7_9BILA</name>
<feature type="transmembrane region" description="Helical" evidence="1">
    <location>
        <begin position="230"/>
        <end position="258"/>
    </location>
</feature>
<feature type="transmembrane region" description="Helical" evidence="1">
    <location>
        <begin position="270"/>
        <end position="286"/>
    </location>
</feature>
<reference evidence="2" key="1">
    <citation type="submission" date="2023-06" db="EMBL/GenBank/DDBJ databases">
        <title>Genomic analysis of the entomopathogenic nematode Steinernema hermaphroditum.</title>
        <authorList>
            <person name="Schwarz E.M."/>
            <person name="Heppert J.K."/>
            <person name="Baniya A."/>
            <person name="Schwartz H.T."/>
            <person name="Tan C.-H."/>
            <person name="Antoshechkin I."/>
            <person name="Sternberg P.W."/>
            <person name="Goodrich-Blair H."/>
            <person name="Dillman A.R."/>
        </authorList>
    </citation>
    <scope>NUCLEOTIDE SEQUENCE</scope>
    <source>
        <strain evidence="2">PS9179</strain>
        <tissue evidence="2">Whole animal</tissue>
    </source>
</reference>
<gene>
    <name evidence="2" type="ORF">QR680_015751</name>
</gene>
<keyword evidence="1" id="KW-0472">Membrane</keyword>
<dbReference type="Proteomes" id="UP001175271">
    <property type="component" value="Unassembled WGS sequence"/>
</dbReference>
<dbReference type="SUPFAM" id="SSF81321">
    <property type="entry name" value="Family A G protein-coupled receptor-like"/>
    <property type="match status" value="1"/>
</dbReference>
<evidence type="ECO:0000313" key="2">
    <source>
        <dbReference type="EMBL" id="KAK0401381.1"/>
    </source>
</evidence>
<accession>A0AA39H9W7</accession>
<feature type="transmembrane region" description="Helical" evidence="1">
    <location>
        <begin position="142"/>
        <end position="160"/>
    </location>
</feature>
<feature type="transmembrane region" description="Helical" evidence="1">
    <location>
        <begin position="104"/>
        <end position="121"/>
    </location>
</feature>
<dbReference type="Pfam" id="PF10321">
    <property type="entry name" value="7TM_GPCR_Srt"/>
    <property type="match status" value="1"/>
</dbReference>
<proteinExistence type="predicted"/>
<feature type="transmembrane region" description="Helical" evidence="1">
    <location>
        <begin position="62"/>
        <end position="84"/>
    </location>
</feature>
<dbReference type="PANTHER" id="PTHR23021">
    <property type="entry name" value="SERPENTINE RECEPTOR, CLASS T"/>
    <property type="match status" value="1"/>
</dbReference>
<keyword evidence="1" id="KW-0812">Transmembrane</keyword>